<feature type="compositionally biased region" description="Low complexity" evidence="1">
    <location>
        <begin position="333"/>
        <end position="342"/>
    </location>
</feature>
<reference evidence="3 4" key="1">
    <citation type="submission" date="2022-10" db="EMBL/GenBank/DDBJ databases">
        <title>The complete genomes of actinobacterial strains from the NBC collection.</title>
        <authorList>
            <person name="Joergensen T.S."/>
            <person name="Alvarez Arevalo M."/>
            <person name="Sterndorff E.B."/>
            <person name="Faurdal D."/>
            <person name="Vuksanovic O."/>
            <person name="Mourched A.-S."/>
            <person name="Charusanti P."/>
            <person name="Shaw S."/>
            <person name="Blin K."/>
            <person name="Weber T."/>
        </authorList>
    </citation>
    <scope>NUCLEOTIDE SEQUENCE [LARGE SCALE GENOMIC DNA]</scope>
    <source>
        <strain evidence="3 4">NBC_00123</strain>
    </source>
</reference>
<accession>A0ABZ1LPM6</accession>
<feature type="region of interest" description="Disordered" evidence="1">
    <location>
        <begin position="333"/>
        <end position="367"/>
    </location>
</feature>
<feature type="transmembrane region" description="Helical" evidence="2">
    <location>
        <begin position="69"/>
        <end position="86"/>
    </location>
</feature>
<dbReference type="RefSeq" id="WP_398165865.1">
    <property type="nucleotide sequence ID" value="NZ_CP108188.1"/>
</dbReference>
<keyword evidence="2" id="KW-0812">Transmembrane</keyword>
<sequence>MNAGGEPGGSSVPDDVWEQFLRDSVDGVADAPKEPSARARVVAERLRDQPAGEEGWRTYTPPRPRRRKGWYLLGLLAAVALFIVALDPWRMIGSPDGDGRSEPPLAQESERPTEAPPVEPARLATLDEPFKGSPAARWANGTAGITVPEARATGWMSRTQVEQALRKTRDFLAASNLDPAVLRGERPATAIALINPHQRDVKDYLSAAFRTPTEDDDPLLLFSRFEPSQVRPVGDVIKTRGRMTFREGKDGALQVTTDVTYVYPVVRAEAGSDEVVRTIVRREVVLNWDDPSKIITERGTFSLVSYKVDMTNAGCDRLTGYFAPEFGADRAATDTTGGTAVDPYDRRTSIAAGTGGQDDECRTATRS</sequence>
<gene>
    <name evidence="3" type="ORF">OG814_38390</name>
</gene>
<evidence type="ECO:0000313" key="3">
    <source>
        <dbReference type="EMBL" id="WTR74740.1"/>
    </source>
</evidence>
<protein>
    <submittedName>
        <fullName evidence="3">Uncharacterized protein</fullName>
    </submittedName>
</protein>
<name>A0ABZ1LPM6_9ACTN</name>
<proteinExistence type="predicted"/>
<organism evidence="3 4">
    <name type="scientific">Streptomyces zaomyceticus</name>
    <dbReference type="NCBI Taxonomy" id="68286"/>
    <lineage>
        <taxon>Bacteria</taxon>
        <taxon>Bacillati</taxon>
        <taxon>Actinomycetota</taxon>
        <taxon>Actinomycetes</taxon>
        <taxon>Kitasatosporales</taxon>
        <taxon>Streptomycetaceae</taxon>
        <taxon>Streptomyces</taxon>
    </lineage>
</organism>
<keyword evidence="2" id="KW-1133">Transmembrane helix</keyword>
<dbReference type="EMBL" id="CP108188">
    <property type="protein sequence ID" value="WTR74740.1"/>
    <property type="molecule type" value="Genomic_DNA"/>
</dbReference>
<keyword evidence="4" id="KW-1185">Reference proteome</keyword>
<evidence type="ECO:0000256" key="2">
    <source>
        <dbReference type="SAM" id="Phobius"/>
    </source>
</evidence>
<feature type="region of interest" description="Disordered" evidence="1">
    <location>
        <begin position="95"/>
        <end position="121"/>
    </location>
</feature>
<evidence type="ECO:0000313" key="4">
    <source>
        <dbReference type="Proteomes" id="UP001622594"/>
    </source>
</evidence>
<evidence type="ECO:0000256" key="1">
    <source>
        <dbReference type="SAM" id="MobiDB-lite"/>
    </source>
</evidence>
<keyword evidence="2" id="KW-0472">Membrane</keyword>
<dbReference type="Proteomes" id="UP001622594">
    <property type="component" value="Chromosome"/>
</dbReference>